<dbReference type="RefSeq" id="WP_354614048.1">
    <property type="nucleotide sequence ID" value="NZ_JBEXAE010000001.1"/>
</dbReference>
<comment type="caution">
    <text evidence="1">The sequence shown here is derived from an EMBL/GenBank/DDBJ whole genome shotgun (WGS) entry which is preliminary data.</text>
</comment>
<dbReference type="Proteomes" id="UP001549799">
    <property type="component" value="Unassembled WGS sequence"/>
</dbReference>
<evidence type="ECO:0000313" key="1">
    <source>
        <dbReference type="EMBL" id="MET6989676.1"/>
    </source>
</evidence>
<dbReference type="EMBL" id="JBEXAE010000001">
    <property type="protein sequence ID" value="MET6989676.1"/>
    <property type="molecule type" value="Genomic_DNA"/>
</dbReference>
<keyword evidence="2" id="KW-1185">Reference proteome</keyword>
<reference evidence="1 2" key="1">
    <citation type="submission" date="2024-07" db="EMBL/GenBank/DDBJ databases">
        <title>The genome sequence of type strain Sediminicola arcticus GDMCC 1.2805.</title>
        <authorList>
            <person name="Liu Y."/>
        </authorList>
    </citation>
    <scope>NUCLEOTIDE SEQUENCE [LARGE SCALE GENOMIC DNA]</scope>
    <source>
        <strain evidence="1 2">GDMCC 1.2805</strain>
    </source>
</reference>
<protein>
    <submittedName>
        <fullName evidence="1">Uncharacterized protein</fullName>
    </submittedName>
</protein>
<evidence type="ECO:0000313" key="2">
    <source>
        <dbReference type="Proteomes" id="UP001549799"/>
    </source>
</evidence>
<proteinExistence type="predicted"/>
<name>A0ABV2SR93_9FLAO</name>
<gene>
    <name evidence="1" type="ORF">ABXZ36_03325</name>
</gene>
<accession>A0ABV2SR93</accession>
<organism evidence="1 2">
    <name type="scientific">Sediminicola arcticus</name>
    <dbReference type="NCBI Taxonomy" id="1574308"/>
    <lineage>
        <taxon>Bacteria</taxon>
        <taxon>Pseudomonadati</taxon>
        <taxon>Bacteroidota</taxon>
        <taxon>Flavobacteriia</taxon>
        <taxon>Flavobacteriales</taxon>
        <taxon>Flavobacteriaceae</taxon>
        <taxon>Sediminicola</taxon>
    </lineage>
</organism>
<sequence length="58" mass="6441">MQKCLILFSILVVLLIAASLTGINEEKVDSPSVVIKDNNIEDSSRENVKEIDKILVKN</sequence>